<keyword evidence="18" id="KW-1185">Reference proteome</keyword>
<evidence type="ECO:0000256" key="5">
    <source>
        <dbReference type="ARBA" id="ARBA00022630"/>
    </source>
</evidence>
<dbReference type="InterPro" id="IPR008254">
    <property type="entry name" value="Flavodoxin/NO_synth"/>
</dbReference>
<dbReference type="Proteomes" id="UP001163203">
    <property type="component" value="Chromosome"/>
</dbReference>
<dbReference type="Gene3D" id="2.40.30.10">
    <property type="entry name" value="Translation factors"/>
    <property type="match status" value="1"/>
</dbReference>
<evidence type="ECO:0000256" key="9">
    <source>
        <dbReference type="ARBA" id="ARBA00022857"/>
    </source>
</evidence>
<evidence type="ECO:0000256" key="1">
    <source>
        <dbReference type="ARBA" id="ARBA00001971"/>
    </source>
</evidence>
<organism evidence="17 18">
    <name type="scientific">Amycolatopsis cynarae</name>
    <dbReference type="NCBI Taxonomy" id="2995223"/>
    <lineage>
        <taxon>Bacteria</taxon>
        <taxon>Bacillati</taxon>
        <taxon>Actinomycetota</taxon>
        <taxon>Actinomycetes</taxon>
        <taxon>Pseudonocardiales</taxon>
        <taxon>Pseudonocardiaceae</taxon>
        <taxon>Amycolatopsis</taxon>
    </lineage>
</organism>
<dbReference type="InterPro" id="IPR023206">
    <property type="entry name" value="Bifunctional_P450_P450_red"/>
</dbReference>
<dbReference type="PROSITE" id="PS51384">
    <property type="entry name" value="FAD_FR"/>
    <property type="match status" value="1"/>
</dbReference>
<dbReference type="CDD" id="cd06206">
    <property type="entry name" value="bifunctional_CYPOR"/>
    <property type="match status" value="1"/>
</dbReference>
<accession>A0ABY7B820</accession>
<dbReference type="Gene3D" id="3.40.50.80">
    <property type="entry name" value="Nucleotide-binding domain of ferredoxin-NADP reductase (FNR) module"/>
    <property type="match status" value="1"/>
</dbReference>
<evidence type="ECO:0000256" key="6">
    <source>
        <dbReference type="ARBA" id="ARBA00022643"/>
    </source>
</evidence>
<dbReference type="CDD" id="cd11068">
    <property type="entry name" value="CYP120A1"/>
    <property type="match status" value="1"/>
</dbReference>
<proteinExistence type="inferred from homology"/>
<feature type="domain" description="Flavodoxin-like" evidence="15">
    <location>
        <begin position="493"/>
        <end position="632"/>
    </location>
</feature>
<keyword evidence="8 13" id="KW-0274">FAD</keyword>
<evidence type="ECO:0000313" key="17">
    <source>
        <dbReference type="EMBL" id="WAL68486.1"/>
    </source>
</evidence>
<dbReference type="PANTHER" id="PTHR19384:SF127">
    <property type="entry name" value="BIFUNCTIONAL CYTOCHROME P450_NADPH--P450 REDUCTASE"/>
    <property type="match status" value="1"/>
</dbReference>
<evidence type="ECO:0000256" key="12">
    <source>
        <dbReference type="ARBA" id="ARBA00023033"/>
    </source>
</evidence>
<dbReference type="PRINTS" id="PR00463">
    <property type="entry name" value="EP450I"/>
</dbReference>
<dbReference type="SUPFAM" id="SSF63380">
    <property type="entry name" value="Riboflavin synthase domain-like"/>
    <property type="match status" value="1"/>
</dbReference>
<evidence type="ECO:0000256" key="11">
    <source>
        <dbReference type="ARBA" id="ARBA00023004"/>
    </source>
</evidence>
<keyword evidence="10 13" id="KW-0560">Oxidoreductase</keyword>
<keyword evidence="12 13" id="KW-0503">Monooxygenase</keyword>
<evidence type="ECO:0000313" key="18">
    <source>
        <dbReference type="Proteomes" id="UP001163203"/>
    </source>
</evidence>
<keyword evidence="5 13" id="KW-0285">Flavoprotein</keyword>
<dbReference type="InterPro" id="IPR017938">
    <property type="entry name" value="Riboflavin_synthase-like_b-brl"/>
</dbReference>
<dbReference type="Gene3D" id="1.10.630.10">
    <property type="entry name" value="Cytochrome P450"/>
    <property type="match status" value="1"/>
</dbReference>
<feature type="region of interest" description="Disordered" evidence="14">
    <location>
        <begin position="467"/>
        <end position="487"/>
    </location>
</feature>
<evidence type="ECO:0000259" key="15">
    <source>
        <dbReference type="PROSITE" id="PS50902"/>
    </source>
</evidence>
<dbReference type="EC" id="1.14.14.1" evidence="13"/>
<evidence type="ECO:0000259" key="16">
    <source>
        <dbReference type="PROSITE" id="PS51384"/>
    </source>
</evidence>
<dbReference type="InterPro" id="IPR017972">
    <property type="entry name" value="Cyt_P450_CS"/>
</dbReference>
<dbReference type="Pfam" id="PF00067">
    <property type="entry name" value="p450"/>
    <property type="match status" value="1"/>
</dbReference>
<reference evidence="17" key="1">
    <citation type="submission" date="2022-11" db="EMBL/GenBank/DDBJ databases">
        <authorList>
            <person name="Mo P."/>
        </authorList>
    </citation>
    <scope>NUCLEOTIDE SEQUENCE</scope>
    <source>
        <strain evidence="17">HUAS 11-8</strain>
    </source>
</reference>
<dbReference type="EMBL" id="CP113836">
    <property type="protein sequence ID" value="WAL68486.1"/>
    <property type="molecule type" value="Genomic_DNA"/>
</dbReference>
<dbReference type="InterPro" id="IPR017927">
    <property type="entry name" value="FAD-bd_FR_type"/>
</dbReference>
<dbReference type="Pfam" id="PF00667">
    <property type="entry name" value="FAD_binding_1"/>
    <property type="match status" value="1"/>
</dbReference>
<evidence type="ECO:0000256" key="3">
    <source>
        <dbReference type="ARBA" id="ARBA00022448"/>
    </source>
</evidence>
<dbReference type="Pfam" id="PF00258">
    <property type="entry name" value="Flavodoxin_1"/>
    <property type="match status" value="1"/>
</dbReference>
<feature type="domain" description="FAD-binding FR-type" evidence="16">
    <location>
        <begin position="668"/>
        <end position="903"/>
    </location>
</feature>
<comment type="catalytic activity">
    <reaction evidence="13">
        <text>2 oxidized [cytochrome P450] + NADPH = 2 reduced [cytochrome P450] + NADP(+) + H(+)</text>
        <dbReference type="Rhea" id="RHEA:24040"/>
        <dbReference type="Rhea" id="RHEA-COMP:14627"/>
        <dbReference type="Rhea" id="RHEA-COMP:14628"/>
        <dbReference type="ChEBI" id="CHEBI:15378"/>
        <dbReference type="ChEBI" id="CHEBI:55376"/>
        <dbReference type="ChEBI" id="CHEBI:57783"/>
        <dbReference type="ChEBI" id="CHEBI:58349"/>
        <dbReference type="ChEBI" id="CHEBI:60344"/>
        <dbReference type="EC" id="1.6.2.4"/>
    </reaction>
</comment>
<dbReference type="InterPro" id="IPR003097">
    <property type="entry name" value="CysJ-like_FAD-binding"/>
</dbReference>
<keyword evidence="4 13" id="KW-0349">Heme</keyword>
<dbReference type="Gene3D" id="1.20.990.10">
    <property type="entry name" value="NADPH-cytochrome p450 Reductase, Chain A, domain 3"/>
    <property type="match status" value="1"/>
</dbReference>
<dbReference type="Pfam" id="PF00175">
    <property type="entry name" value="NAD_binding_1"/>
    <property type="match status" value="1"/>
</dbReference>
<dbReference type="PANTHER" id="PTHR19384">
    <property type="entry name" value="NITRIC OXIDE SYNTHASE-RELATED"/>
    <property type="match status" value="1"/>
</dbReference>
<dbReference type="PRINTS" id="PR00385">
    <property type="entry name" value="P450"/>
</dbReference>
<evidence type="ECO:0000256" key="10">
    <source>
        <dbReference type="ARBA" id="ARBA00023002"/>
    </source>
</evidence>
<comment type="cofactor">
    <cofactor evidence="13">
        <name>FAD</name>
        <dbReference type="ChEBI" id="CHEBI:57692"/>
    </cofactor>
    <cofactor evidence="13">
        <name>FMN</name>
        <dbReference type="ChEBI" id="CHEBI:58210"/>
    </cofactor>
</comment>
<evidence type="ECO:0000256" key="14">
    <source>
        <dbReference type="SAM" id="MobiDB-lite"/>
    </source>
</evidence>
<keyword evidence="9 13" id="KW-0521">NADP</keyword>
<gene>
    <name evidence="17" type="ORF">ORV05_12165</name>
</gene>
<keyword evidence="11 13" id="KW-0408">Iron</keyword>
<dbReference type="InterPro" id="IPR002401">
    <property type="entry name" value="Cyt_P450_E_grp-I"/>
</dbReference>
<dbReference type="InterPro" id="IPR039261">
    <property type="entry name" value="FNR_nucleotide-bd"/>
</dbReference>
<dbReference type="SUPFAM" id="SSF52343">
    <property type="entry name" value="Ferredoxin reductase-like, C-terminal NADP-linked domain"/>
    <property type="match status" value="1"/>
</dbReference>
<dbReference type="SUPFAM" id="SSF52218">
    <property type="entry name" value="Flavoproteins"/>
    <property type="match status" value="1"/>
</dbReference>
<keyword evidence="3 13" id="KW-0813">Transport</keyword>
<dbReference type="InterPro" id="IPR001433">
    <property type="entry name" value="OxRdtase_FAD/NAD-bd"/>
</dbReference>
<sequence length="1061" mass="117302">MSLVEIPQPHPAPLVGNLPAMDQREPVQGLMRLAGELGPIFRLDLPGGKRMVVLSSQALVHEVCDQERFEKMLHQPLRQVREFAGDGLFTAETREHNWQIAHRILMPAFGPVALREMFGGMADIAEQLLLKWERLGPEHVIDVADNTTRLTLDTIALCAFSYRFNSFYREEMHPFVRAMVRALVESGSRSRRLPLQNRLMLLSRHQFEEDKNVLHSLADRLVAERRRQPSPPGRRDILDTMIEAADPQTGERLSDENVRYQLVTFLIAGHETTSGLLTFTLYELLRHPEVLARARAQVDEVLGGRRPVFEDLARLGYLDQILRETLRLWPTAPAFAVTPLDDETTLGGRYPVRRDDILLVLTPMLHRDPAVWEDPERFDPGRFAFEKAQALPPDAWKPFGNGVRMCIGRGFALQEAQLFLAMLLQRFDLEPADPGYRLVIHETLTMKPEGFTMRLRRRPVALVETAARETAPAGRGEEGEQAEPAAAGNGVPIQVLYGSNAGTSEAFAQRIANDARRRGYSPSLAPLDSSAGHLPAEGVVVIVTASYEGKPPDNARRFTSWLDTLDEGSLDGVRYAVFGCGNTDWARTYQAVPTLIDTRLAEAGAERILDRGAANARGDFFGDFDGWYDRFWPAVAAALGQRTAEPAPTAELEVTFVGPTRDPLLRANDLALGTVVVNRELTSPGLPPDRRKRHLEIALPEGVTYRAGDYLAVLPLNPPAAVDRALSRFDLDYDAQLVLRFGGAGATFLPVGKAITAGELLSSYVELSAPAGRRQLAQLADSTACPPERDALRALAADDTYPREVLDRRVSVLDLLTRFPSVQLPFGTYLQMLPPLAPRQYSISSSPRWSEDHVTLTIAVLSAPALSGNGTYEGVASTYLASARPGTRVPVSVRPSQTAFHPPPSLATPMIMVAAGSGIAPFRGFLQDRALRATEEGVEPAPALLFFGCDHPERDLIYRDELKGWERAGVVSVRPAFSGKPEDGVRYVQDRLWADRTDVVGLVRQGAVFYVCGDGRRMAPAVYDTCKRIYQEVAGASAEEAEAWIADMQRNRGRYVADIFA</sequence>
<comment type="similarity">
    <text evidence="2 13">In the N-terminal section; belongs to the cytochrome P450 family.</text>
</comment>
<dbReference type="SUPFAM" id="SSF48264">
    <property type="entry name" value="Cytochrome P450"/>
    <property type="match status" value="1"/>
</dbReference>
<evidence type="ECO:0000256" key="8">
    <source>
        <dbReference type="ARBA" id="ARBA00022827"/>
    </source>
</evidence>
<dbReference type="InterPro" id="IPR036396">
    <property type="entry name" value="Cyt_P450_sf"/>
</dbReference>
<comment type="catalytic activity">
    <reaction evidence="13">
        <text>an organic molecule + reduced [NADPH--hemoprotein reductase] + O2 = an alcohol + oxidized [NADPH--hemoprotein reductase] + H2O + H(+)</text>
        <dbReference type="Rhea" id="RHEA:17149"/>
        <dbReference type="Rhea" id="RHEA-COMP:11964"/>
        <dbReference type="Rhea" id="RHEA-COMP:11965"/>
        <dbReference type="ChEBI" id="CHEBI:15377"/>
        <dbReference type="ChEBI" id="CHEBI:15378"/>
        <dbReference type="ChEBI" id="CHEBI:15379"/>
        <dbReference type="ChEBI" id="CHEBI:30879"/>
        <dbReference type="ChEBI" id="CHEBI:57618"/>
        <dbReference type="ChEBI" id="CHEBI:58210"/>
        <dbReference type="ChEBI" id="CHEBI:142491"/>
        <dbReference type="EC" id="1.14.14.1"/>
    </reaction>
</comment>
<dbReference type="Gene3D" id="3.40.50.360">
    <property type="match status" value="1"/>
</dbReference>
<dbReference type="PROSITE" id="PS00086">
    <property type="entry name" value="CYTOCHROME_P450"/>
    <property type="match status" value="1"/>
</dbReference>
<dbReference type="EC" id="1.6.2.4" evidence="13"/>
<dbReference type="InterPro" id="IPR023173">
    <property type="entry name" value="NADPH_Cyt_P450_Rdtase_alpha"/>
</dbReference>
<dbReference type="InterPro" id="IPR001128">
    <property type="entry name" value="Cyt_P450"/>
</dbReference>
<keyword evidence="7 13" id="KW-0479">Metal-binding</keyword>
<evidence type="ECO:0000256" key="2">
    <source>
        <dbReference type="ARBA" id="ARBA00010018"/>
    </source>
</evidence>
<keyword evidence="13" id="KW-0249">Electron transport</keyword>
<keyword evidence="6 13" id="KW-0288">FMN</keyword>
<evidence type="ECO:0000256" key="7">
    <source>
        <dbReference type="ARBA" id="ARBA00022723"/>
    </source>
</evidence>
<dbReference type="InterPro" id="IPR029039">
    <property type="entry name" value="Flavoprotein-like_sf"/>
</dbReference>
<dbReference type="RefSeq" id="WP_268758578.1">
    <property type="nucleotide sequence ID" value="NZ_CP113836.1"/>
</dbReference>
<protein>
    <recommendedName>
        <fullName evidence="13">Bifunctional cytochrome P450/NADPH--P450 reductase</fullName>
    </recommendedName>
    <domain>
        <recommendedName>
            <fullName evidence="13">Cytochrome P450</fullName>
            <ecNumber evidence="13">1.14.14.1</ecNumber>
        </recommendedName>
    </domain>
    <domain>
        <recommendedName>
            <fullName evidence="13">NADPH--cytochrome P450 reductase</fullName>
            <ecNumber evidence="13">1.6.2.4</ecNumber>
        </recommendedName>
    </domain>
</protein>
<dbReference type="PIRSF" id="PIRSF000209">
    <property type="entry name" value="Bifunctional_P450_P450R"/>
    <property type="match status" value="1"/>
</dbReference>
<evidence type="ECO:0000256" key="4">
    <source>
        <dbReference type="ARBA" id="ARBA00022617"/>
    </source>
</evidence>
<name>A0ABY7B820_9PSEU</name>
<dbReference type="PROSITE" id="PS50902">
    <property type="entry name" value="FLAVODOXIN_LIKE"/>
    <property type="match status" value="1"/>
</dbReference>
<comment type="cofactor">
    <cofactor evidence="1 13">
        <name>heme</name>
        <dbReference type="ChEBI" id="CHEBI:30413"/>
    </cofactor>
</comment>
<evidence type="ECO:0000256" key="13">
    <source>
        <dbReference type="PIRNR" id="PIRNR000209"/>
    </source>
</evidence>